<keyword evidence="2" id="KW-1185">Reference proteome</keyword>
<sequence>MYLQFSPYEAEYDETIQGGMEQEYIWEIRYLSSSTIPSYVFFTVQKTSLAERQRPLLWAVGHLAWTITHWEHGLWSEKSVFQMAFGKSGAIRERSVQPVVSNQALM</sequence>
<evidence type="ECO:0000313" key="1">
    <source>
        <dbReference type="EMBL" id="MEQ2237263.1"/>
    </source>
</evidence>
<evidence type="ECO:0000313" key="2">
    <source>
        <dbReference type="Proteomes" id="UP001482620"/>
    </source>
</evidence>
<accession>A0ABV0U096</accession>
<protein>
    <submittedName>
        <fullName evidence="1">Uncharacterized protein</fullName>
    </submittedName>
</protein>
<name>A0ABV0U096_9TELE</name>
<organism evidence="1 2">
    <name type="scientific">Ilyodon furcidens</name>
    <name type="common">goldbreast splitfin</name>
    <dbReference type="NCBI Taxonomy" id="33524"/>
    <lineage>
        <taxon>Eukaryota</taxon>
        <taxon>Metazoa</taxon>
        <taxon>Chordata</taxon>
        <taxon>Craniata</taxon>
        <taxon>Vertebrata</taxon>
        <taxon>Euteleostomi</taxon>
        <taxon>Actinopterygii</taxon>
        <taxon>Neopterygii</taxon>
        <taxon>Teleostei</taxon>
        <taxon>Neoteleostei</taxon>
        <taxon>Acanthomorphata</taxon>
        <taxon>Ovalentaria</taxon>
        <taxon>Atherinomorphae</taxon>
        <taxon>Cyprinodontiformes</taxon>
        <taxon>Goodeidae</taxon>
        <taxon>Ilyodon</taxon>
    </lineage>
</organism>
<comment type="caution">
    <text evidence="1">The sequence shown here is derived from an EMBL/GenBank/DDBJ whole genome shotgun (WGS) entry which is preliminary data.</text>
</comment>
<dbReference type="Proteomes" id="UP001482620">
    <property type="component" value="Unassembled WGS sequence"/>
</dbReference>
<reference evidence="1 2" key="1">
    <citation type="submission" date="2021-06" db="EMBL/GenBank/DDBJ databases">
        <authorList>
            <person name="Palmer J.M."/>
        </authorList>
    </citation>
    <scope>NUCLEOTIDE SEQUENCE [LARGE SCALE GENOMIC DNA]</scope>
    <source>
        <strain evidence="2">if_2019</strain>
        <tissue evidence="1">Muscle</tissue>
    </source>
</reference>
<proteinExistence type="predicted"/>
<gene>
    <name evidence="1" type="ORF">ILYODFUR_021454</name>
</gene>
<dbReference type="EMBL" id="JAHRIQ010048630">
    <property type="protein sequence ID" value="MEQ2237263.1"/>
    <property type="molecule type" value="Genomic_DNA"/>
</dbReference>